<evidence type="ECO:0000256" key="2">
    <source>
        <dbReference type="SAM" id="Phobius"/>
    </source>
</evidence>
<name>A0ABZ0L342_9BACL</name>
<proteinExistence type="predicted"/>
<keyword evidence="2" id="KW-0472">Membrane</keyword>
<evidence type="ECO:0000313" key="3">
    <source>
        <dbReference type="EMBL" id="WOV87024.1"/>
    </source>
</evidence>
<gene>
    <name evidence="3" type="ORF">QWT69_14270</name>
</gene>
<keyword evidence="4" id="KW-1185">Reference proteome</keyword>
<dbReference type="RefSeq" id="WP_317966726.1">
    <property type="nucleotide sequence ID" value="NZ_CP129118.1"/>
</dbReference>
<feature type="transmembrane region" description="Helical" evidence="2">
    <location>
        <begin position="9"/>
        <end position="30"/>
    </location>
</feature>
<protein>
    <submittedName>
        <fullName evidence="3">Uncharacterized protein</fullName>
    </submittedName>
</protein>
<accession>A0ABZ0L342</accession>
<dbReference type="EMBL" id="CP129118">
    <property type="protein sequence ID" value="WOV87024.1"/>
    <property type="molecule type" value="Genomic_DNA"/>
</dbReference>
<sequence>METKQTKQLAGLGCLLPILAVFYFITFGIFGGKGLFGFFLILLASGAGIVILVQAKSMEDRELLKQRDKLATYQMKDLDFSRLPTIISNDVLTRVSTDYEKGRIYLWIGVDANGRPIKKAKSGMTYRFFNYALKDMKAVAVVIDGNIRLSSQRHVNPELANFIKQDTGAMETTVTNAVPPDKVRRMAIIIQMDNENYPFYPIRFYNDPFKYVEKASSDFIRTSENIQAWFDKLVTFIDNTEQKTVPVKRPVQQEVVKPSQQPAVLGKFARVVEPETKAVEVVKEDVLLAEEMRIPFEEPNHTMPTYTYIPEQREEPEVHEVQEESSRQEETKEQKELSYFEQIVEKNRQQMSDPPSRRK</sequence>
<evidence type="ECO:0000256" key="1">
    <source>
        <dbReference type="SAM" id="MobiDB-lite"/>
    </source>
</evidence>
<feature type="transmembrane region" description="Helical" evidence="2">
    <location>
        <begin position="36"/>
        <end position="55"/>
    </location>
</feature>
<dbReference type="Proteomes" id="UP001303902">
    <property type="component" value="Chromosome"/>
</dbReference>
<keyword evidence="2" id="KW-0812">Transmembrane</keyword>
<organism evidence="3 4">
    <name type="scientific">Sporosarcina oncorhynchi</name>
    <dbReference type="NCBI Taxonomy" id="3056444"/>
    <lineage>
        <taxon>Bacteria</taxon>
        <taxon>Bacillati</taxon>
        <taxon>Bacillota</taxon>
        <taxon>Bacilli</taxon>
        <taxon>Bacillales</taxon>
        <taxon>Caryophanaceae</taxon>
        <taxon>Sporosarcina</taxon>
    </lineage>
</organism>
<evidence type="ECO:0000313" key="4">
    <source>
        <dbReference type="Proteomes" id="UP001303902"/>
    </source>
</evidence>
<reference evidence="3 4" key="1">
    <citation type="submission" date="2023-06" db="EMBL/GenBank/DDBJ databases">
        <title>Sporosarcina sp. nov., isolated from Korean tranditional fermented seafood 'Jeotgal'.</title>
        <authorList>
            <person name="Yang A.I."/>
            <person name="Shin N.-R."/>
        </authorList>
    </citation>
    <scope>NUCLEOTIDE SEQUENCE [LARGE SCALE GENOMIC DNA]</scope>
    <source>
        <strain evidence="3 4">T2O-4</strain>
    </source>
</reference>
<keyword evidence="2" id="KW-1133">Transmembrane helix</keyword>
<feature type="region of interest" description="Disordered" evidence="1">
    <location>
        <begin position="313"/>
        <end position="336"/>
    </location>
</feature>